<dbReference type="Pfam" id="PF10294">
    <property type="entry name" value="Methyltransf_16"/>
    <property type="match status" value="1"/>
</dbReference>
<evidence type="ECO:0000313" key="2">
    <source>
        <dbReference type="Proteomes" id="UP000800235"/>
    </source>
</evidence>
<comment type="caution">
    <text evidence="1">The sequence shown here is derived from an EMBL/GenBank/DDBJ whole genome shotgun (WGS) entry which is preliminary data.</text>
</comment>
<dbReference type="OrthoDB" id="194386at2759"/>
<dbReference type="GO" id="GO:0005737">
    <property type="term" value="C:cytoplasm"/>
    <property type="evidence" value="ECO:0007669"/>
    <property type="project" value="TreeGrafter"/>
</dbReference>
<organism evidence="1 2">
    <name type="scientific">Tothia fuscella</name>
    <dbReference type="NCBI Taxonomy" id="1048955"/>
    <lineage>
        <taxon>Eukaryota</taxon>
        <taxon>Fungi</taxon>
        <taxon>Dikarya</taxon>
        <taxon>Ascomycota</taxon>
        <taxon>Pezizomycotina</taxon>
        <taxon>Dothideomycetes</taxon>
        <taxon>Pleosporomycetidae</taxon>
        <taxon>Venturiales</taxon>
        <taxon>Cylindrosympodiaceae</taxon>
        <taxon>Tothia</taxon>
    </lineage>
</organism>
<dbReference type="EMBL" id="MU007016">
    <property type="protein sequence ID" value="KAF2434468.1"/>
    <property type="molecule type" value="Genomic_DNA"/>
</dbReference>
<dbReference type="Gene3D" id="3.40.50.150">
    <property type="entry name" value="Vaccinia Virus protein VP39"/>
    <property type="match status" value="1"/>
</dbReference>
<dbReference type="GO" id="GO:0008757">
    <property type="term" value="F:S-adenosylmethionine-dependent methyltransferase activity"/>
    <property type="evidence" value="ECO:0007669"/>
    <property type="project" value="UniProtKB-ARBA"/>
</dbReference>
<dbReference type="InterPro" id="IPR019410">
    <property type="entry name" value="Methyltransf_16"/>
</dbReference>
<dbReference type="PANTHER" id="PTHR14614:SF130">
    <property type="entry name" value="PROTEIN-LYSINE N-METHYLTRANSFERASE EEF2KMT"/>
    <property type="match status" value="1"/>
</dbReference>
<evidence type="ECO:0008006" key="3">
    <source>
        <dbReference type="Google" id="ProtNLM"/>
    </source>
</evidence>
<dbReference type="AlphaFoldDB" id="A0A9P4U2X9"/>
<dbReference type="InterPro" id="IPR029063">
    <property type="entry name" value="SAM-dependent_MTases_sf"/>
</dbReference>
<dbReference type="PANTHER" id="PTHR14614">
    <property type="entry name" value="HEPATOCELLULAR CARCINOMA-ASSOCIATED ANTIGEN"/>
    <property type="match status" value="1"/>
</dbReference>
<protein>
    <recommendedName>
        <fullName evidence="3">Methyltransferase</fullName>
    </recommendedName>
</protein>
<dbReference type="Proteomes" id="UP000800235">
    <property type="component" value="Unassembled WGS sequence"/>
</dbReference>
<evidence type="ECO:0000313" key="1">
    <source>
        <dbReference type="EMBL" id="KAF2434468.1"/>
    </source>
</evidence>
<proteinExistence type="predicted"/>
<reference evidence="1" key="1">
    <citation type="journal article" date="2020" name="Stud. Mycol.">
        <title>101 Dothideomycetes genomes: a test case for predicting lifestyles and emergence of pathogens.</title>
        <authorList>
            <person name="Haridas S."/>
            <person name="Albert R."/>
            <person name="Binder M."/>
            <person name="Bloem J."/>
            <person name="Labutti K."/>
            <person name="Salamov A."/>
            <person name="Andreopoulos B."/>
            <person name="Baker S."/>
            <person name="Barry K."/>
            <person name="Bills G."/>
            <person name="Bluhm B."/>
            <person name="Cannon C."/>
            <person name="Castanera R."/>
            <person name="Culley D."/>
            <person name="Daum C."/>
            <person name="Ezra D."/>
            <person name="Gonzalez J."/>
            <person name="Henrissat B."/>
            <person name="Kuo A."/>
            <person name="Liang C."/>
            <person name="Lipzen A."/>
            <person name="Lutzoni F."/>
            <person name="Magnuson J."/>
            <person name="Mondo S."/>
            <person name="Nolan M."/>
            <person name="Ohm R."/>
            <person name="Pangilinan J."/>
            <person name="Park H.-J."/>
            <person name="Ramirez L."/>
            <person name="Alfaro M."/>
            <person name="Sun H."/>
            <person name="Tritt A."/>
            <person name="Yoshinaga Y."/>
            <person name="Zwiers L.-H."/>
            <person name="Turgeon B."/>
            <person name="Goodwin S."/>
            <person name="Spatafora J."/>
            <person name="Crous P."/>
            <person name="Grigoriev I."/>
        </authorList>
    </citation>
    <scope>NUCLEOTIDE SEQUENCE</scope>
    <source>
        <strain evidence="1">CBS 130266</strain>
    </source>
</reference>
<name>A0A9P4U2X9_9PEZI</name>
<accession>A0A9P4U2X9</accession>
<keyword evidence="2" id="KW-1185">Reference proteome</keyword>
<sequence length="347" mass="38792">MVLSAADINALEIFETQYLQLLDPTDLTWPLNEVLRQLDAQTWLYEHLINSSNVQYLPPERYQRRVMKKLFERVESSIQDPNQDELSDDLTSALTTLMARNLQPEASAVQKPSHVTYTFTNSSSRELAVVTLLEFHSLISTSGTTGLRTWEAALHFGSYLVSQGKHIIEGKRVLELGAGTGLLSILCAKWLGASHVRATDGDDGVIEALSSNIFLNGLQETGRIDARSLKWGRVLDETEEGQQNPVDVVIGADITYDSRLNPSLISTLREFFLLNPDLNIFIAAPIRNDETFSKFNLACERNNFEVSEIHFSMPSPAEQLGPFYPTQTPLRIFQITSTAPIGDPFAF</sequence>
<dbReference type="SUPFAM" id="SSF53335">
    <property type="entry name" value="S-adenosyl-L-methionine-dependent methyltransferases"/>
    <property type="match status" value="1"/>
</dbReference>
<gene>
    <name evidence="1" type="ORF">EJ08DRAFT_657212</name>
</gene>